<dbReference type="EMBL" id="HACG01048621">
    <property type="protein sequence ID" value="CEK95486.1"/>
    <property type="molecule type" value="Transcribed_RNA"/>
</dbReference>
<proteinExistence type="predicted"/>
<accession>A0A0B7BT01</accession>
<sequence length="97" mass="10885">MAERMYGVQSVHESPIMRRRGALPVAPTVPVVKSNSSRSGDRKFTMRCYSTDAALDYAQGYREDADKDANHCRRSTSLQQHSTIGPGVYRRNDGTYT</sequence>
<feature type="region of interest" description="Disordered" evidence="1">
    <location>
        <begin position="71"/>
        <end position="97"/>
    </location>
</feature>
<evidence type="ECO:0000256" key="1">
    <source>
        <dbReference type="SAM" id="MobiDB-lite"/>
    </source>
</evidence>
<dbReference type="AlphaFoldDB" id="A0A0B7BT01"/>
<gene>
    <name evidence="2" type="primary">ORF207170</name>
</gene>
<organism evidence="2">
    <name type="scientific">Arion vulgaris</name>
    <dbReference type="NCBI Taxonomy" id="1028688"/>
    <lineage>
        <taxon>Eukaryota</taxon>
        <taxon>Metazoa</taxon>
        <taxon>Spiralia</taxon>
        <taxon>Lophotrochozoa</taxon>
        <taxon>Mollusca</taxon>
        <taxon>Gastropoda</taxon>
        <taxon>Heterobranchia</taxon>
        <taxon>Euthyneura</taxon>
        <taxon>Panpulmonata</taxon>
        <taxon>Eupulmonata</taxon>
        <taxon>Stylommatophora</taxon>
        <taxon>Helicina</taxon>
        <taxon>Arionoidea</taxon>
        <taxon>Arionidae</taxon>
        <taxon>Arion</taxon>
    </lineage>
</organism>
<protein>
    <submittedName>
        <fullName evidence="2">Uncharacterized protein</fullName>
    </submittedName>
</protein>
<feature type="non-terminal residue" evidence="2">
    <location>
        <position position="97"/>
    </location>
</feature>
<name>A0A0B7BT01_9EUPU</name>
<evidence type="ECO:0000313" key="2">
    <source>
        <dbReference type="EMBL" id="CEK95486.1"/>
    </source>
</evidence>
<reference evidence="2" key="1">
    <citation type="submission" date="2014-12" db="EMBL/GenBank/DDBJ databases">
        <title>Insight into the proteome of Arion vulgaris.</title>
        <authorList>
            <person name="Aradska J."/>
            <person name="Bulat T."/>
            <person name="Smidak R."/>
            <person name="Sarate P."/>
            <person name="Gangsoo J."/>
            <person name="Sialana F."/>
            <person name="Bilban M."/>
            <person name="Lubec G."/>
        </authorList>
    </citation>
    <scope>NUCLEOTIDE SEQUENCE</scope>
    <source>
        <tissue evidence="2">Skin</tissue>
    </source>
</reference>